<dbReference type="GO" id="GO:0008420">
    <property type="term" value="F:RNA polymerase II CTD heptapeptide repeat phosphatase activity"/>
    <property type="evidence" value="ECO:0007669"/>
    <property type="project" value="UniProtKB-UniRule"/>
</dbReference>
<organism evidence="14 15">
    <name type="scientific">Linum trigynum</name>
    <dbReference type="NCBI Taxonomy" id="586398"/>
    <lineage>
        <taxon>Eukaryota</taxon>
        <taxon>Viridiplantae</taxon>
        <taxon>Streptophyta</taxon>
        <taxon>Embryophyta</taxon>
        <taxon>Tracheophyta</taxon>
        <taxon>Spermatophyta</taxon>
        <taxon>Magnoliopsida</taxon>
        <taxon>eudicotyledons</taxon>
        <taxon>Gunneridae</taxon>
        <taxon>Pentapetalae</taxon>
        <taxon>rosids</taxon>
        <taxon>fabids</taxon>
        <taxon>Malpighiales</taxon>
        <taxon>Linaceae</taxon>
        <taxon>Linum</taxon>
    </lineage>
</organism>
<evidence type="ECO:0000256" key="3">
    <source>
        <dbReference type="ARBA" id="ARBA00022723"/>
    </source>
</evidence>
<keyword evidence="8 12" id="KW-0539">Nucleus</keyword>
<dbReference type="Proteomes" id="UP001497516">
    <property type="component" value="Chromosome 5"/>
</dbReference>
<comment type="subcellular location">
    <subcellularLocation>
        <location evidence="1 12">Nucleus</location>
    </subcellularLocation>
</comment>
<evidence type="ECO:0000256" key="6">
    <source>
        <dbReference type="ARBA" id="ARBA00022833"/>
    </source>
</evidence>
<keyword evidence="7 12" id="KW-0904">Protein phosphatase</keyword>
<comment type="catalytic activity">
    <reaction evidence="9 12">
        <text>O-phospho-L-seryl-[protein] + H2O = L-seryl-[protein] + phosphate</text>
        <dbReference type="Rhea" id="RHEA:20629"/>
        <dbReference type="Rhea" id="RHEA-COMP:9863"/>
        <dbReference type="Rhea" id="RHEA-COMP:11604"/>
        <dbReference type="ChEBI" id="CHEBI:15377"/>
        <dbReference type="ChEBI" id="CHEBI:29999"/>
        <dbReference type="ChEBI" id="CHEBI:43474"/>
        <dbReference type="ChEBI" id="CHEBI:83421"/>
        <dbReference type="EC" id="3.1.3.16"/>
    </reaction>
</comment>
<dbReference type="Gene3D" id="1.25.40.820">
    <property type="match status" value="1"/>
</dbReference>
<evidence type="ECO:0000256" key="2">
    <source>
        <dbReference type="ARBA" id="ARBA00005676"/>
    </source>
</evidence>
<keyword evidence="4 12" id="KW-0863">Zinc-finger</keyword>
<proteinExistence type="inferred from homology"/>
<dbReference type="GO" id="GO:0005634">
    <property type="term" value="C:nucleus"/>
    <property type="evidence" value="ECO:0007669"/>
    <property type="project" value="UniProtKB-SubCell"/>
</dbReference>
<evidence type="ECO:0000256" key="10">
    <source>
        <dbReference type="ARBA" id="ARBA00048336"/>
    </source>
</evidence>
<evidence type="ECO:0000313" key="14">
    <source>
        <dbReference type="EMBL" id="CAL1388958.1"/>
    </source>
</evidence>
<dbReference type="PANTHER" id="PTHR14732">
    <property type="entry name" value="RNA POLYMERASE II SUBUNIT B1 CTD PHOSPHATASE RPAP2-RELATED"/>
    <property type="match status" value="1"/>
</dbReference>
<evidence type="ECO:0000256" key="7">
    <source>
        <dbReference type="ARBA" id="ARBA00022912"/>
    </source>
</evidence>
<dbReference type="GO" id="GO:0008270">
    <property type="term" value="F:zinc ion binding"/>
    <property type="evidence" value="ECO:0007669"/>
    <property type="project" value="UniProtKB-KW"/>
</dbReference>
<evidence type="ECO:0000256" key="1">
    <source>
        <dbReference type="ARBA" id="ARBA00004123"/>
    </source>
</evidence>
<feature type="domain" description="RTR1-type" evidence="13">
    <location>
        <begin position="34"/>
        <end position="119"/>
    </location>
</feature>
<sequence>MEENQSTSMKVKDAIHKLLLSLLDGIQNEDQLFAAGSLMSRGDYQDVVVERSIAKLCGYPLGKNSLPSDQPRNGRYRISLKEHKVYDQQETYRYCSSSYLVNSRAFGGSLQEEQSMVPNPAKLAEILRLVDKMSLGSAEGMGKNGDLGMSNLMIQEKAETVTVMANWGS</sequence>
<dbReference type="PANTHER" id="PTHR14732:SF0">
    <property type="entry name" value="RNA POLYMERASE II SUBUNIT B1 CTD PHOSPHATASE RPAP2-RELATED"/>
    <property type="match status" value="1"/>
</dbReference>
<protein>
    <recommendedName>
        <fullName evidence="12">RNA polymerase II subunit B1 CTD phosphatase RPAP2 homolog</fullName>
        <ecNumber evidence="12">3.1.3.16</ecNumber>
    </recommendedName>
</protein>
<dbReference type="InterPro" id="IPR007308">
    <property type="entry name" value="Rtr1/RPAP2_dom"/>
</dbReference>
<comment type="function">
    <text evidence="12">Putative RNA polymerase II subunit B1 C-terminal domain (CTD) phosphatase involved in RNA polymerase II transcription regulation.</text>
</comment>
<dbReference type="EMBL" id="OZ034818">
    <property type="protein sequence ID" value="CAL1388958.1"/>
    <property type="molecule type" value="Genomic_DNA"/>
</dbReference>
<accession>A0AAV2ETL9</accession>
<evidence type="ECO:0000256" key="5">
    <source>
        <dbReference type="ARBA" id="ARBA00022801"/>
    </source>
</evidence>
<dbReference type="EC" id="3.1.3.16" evidence="12"/>
<keyword evidence="3 12" id="KW-0479">Metal-binding</keyword>
<keyword evidence="5 12" id="KW-0378">Hydrolase</keyword>
<evidence type="ECO:0000313" key="15">
    <source>
        <dbReference type="Proteomes" id="UP001497516"/>
    </source>
</evidence>
<evidence type="ECO:0000259" key="13">
    <source>
        <dbReference type="PROSITE" id="PS51479"/>
    </source>
</evidence>
<dbReference type="GO" id="GO:0005737">
    <property type="term" value="C:cytoplasm"/>
    <property type="evidence" value="ECO:0007669"/>
    <property type="project" value="TreeGrafter"/>
</dbReference>
<evidence type="ECO:0000256" key="8">
    <source>
        <dbReference type="ARBA" id="ARBA00023242"/>
    </source>
</evidence>
<dbReference type="GO" id="GO:0043175">
    <property type="term" value="F:RNA polymerase core enzyme binding"/>
    <property type="evidence" value="ECO:0007669"/>
    <property type="project" value="UniProtKB-UniRule"/>
</dbReference>
<dbReference type="Pfam" id="PF04181">
    <property type="entry name" value="RPAP2_Rtr1"/>
    <property type="match status" value="1"/>
</dbReference>
<dbReference type="AlphaFoldDB" id="A0AAV2ETL9"/>
<evidence type="ECO:0000256" key="9">
    <source>
        <dbReference type="ARBA" id="ARBA00047761"/>
    </source>
</evidence>
<keyword evidence="6 12" id="KW-0862">Zinc</keyword>
<reference evidence="14 15" key="1">
    <citation type="submission" date="2024-04" db="EMBL/GenBank/DDBJ databases">
        <authorList>
            <person name="Fracassetti M."/>
        </authorList>
    </citation>
    <scope>NUCLEOTIDE SEQUENCE [LARGE SCALE GENOMIC DNA]</scope>
</reference>
<dbReference type="PROSITE" id="PS51479">
    <property type="entry name" value="ZF_RTR1"/>
    <property type="match status" value="1"/>
</dbReference>
<comment type="similarity">
    <text evidence="2 11 12">Belongs to the RPAP2 family.</text>
</comment>
<gene>
    <name evidence="14" type="ORF">LTRI10_LOCUS29852</name>
</gene>
<evidence type="ECO:0000256" key="12">
    <source>
        <dbReference type="RuleBase" id="RU367080"/>
    </source>
</evidence>
<evidence type="ECO:0000256" key="4">
    <source>
        <dbReference type="ARBA" id="ARBA00022771"/>
    </source>
</evidence>
<evidence type="ECO:0000256" key="11">
    <source>
        <dbReference type="PROSITE-ProRule" id="PRU00812"/>
    </source>
</evidence>
<dbReference type="InterPro" id="IPR038534">
    <property type="entry name" value="Rtr1/RPAP2_sf"/>
</dbReference>
<name>A0AAV2ETL9_9ROSI</name>
<dbReference type="InterPro" id="IPR039693">
    <property type="entry name" value="Rtr1/RPAP2"/>
</dbReference>
<comment type="catalytic activity">
    <reaction evidence="10 12">
        <text>O-phospho-L-threonyl-[protein] + H2O = L-threonyl-[protein] + phosphate</text>
        <dbReference type="Rhea" id="RHEA:47004"/>
        <dbReference type="Rhea" id="RHEA-COMP:11060"/>
        <dbReference type="Rhea" id="RHEA-COMP:11605"/>
        <dbReference type="ChEBI" id="CHEBI:15377"/>
        <dbReference type="ChEBI" id="CHEBI:30013"/>
        <dbReference type="ChEBI" id="CHEBI:43474"/>
        <dbReference type="ChEBI" id="CHEBI:61977"/>
        <dbReference type="EC" id="3.1.3.16"/>
    </reaction>
</comment>
<keyword evidence="15" id="KW-1185">Reference proteome</keyword>